<keyword evidence="7" id="KW-0067">ATP-binding</keyword>
<dbReference type="InterPro" id="IPR001482">
    <property type="entry name" value="T2SS/T4SS_dom"/>
</dbReference>
<dbReference type="InterPro" id="IPR027417">
    <property type="entry name" value="P-loop_NTPase"/>
</dbReference>
<keyword evidence="3" id="KW-0813">Transport</keyword>
<dbReference type="Proteomes" id="UP000023795">
    <property type="component" value="Unassembled WGS sequence"/>
</dbReference>
<keyword evidence="10" id="KW-1185">Reference proteome</keyword>
<keyword evidence="5" id="KW-1029">Fimbrium biogenesis</keyword>
<dbReference type="GO" id="GO:0016887">
    <property type="term" value="F:ATP hydrolysis activity"/>
    <property type="evidence" value="ECO:0007669"/>
    <property type="project" value="InterPro"/>
</dbReference>
<evidence type="ECO:0000259" key="8">
    <source>
        <dbReference type="PROSITE" id="PS00662"/>
    </source>
</evidence>
<dbReference type="Pfam" id="PF00437">
    <property type="entry name" value="T2SSE"/>
    <property type="match status" value="1"/>
</dbReference>
<dbReference type="NCBIfam" id="TIGR01420">
    <property type="entry name" value="pilT_fam"/>
    <property type="match status" value="1"/>
</dbReference>
<comment type="similarity">
    <text evidence="2">Belongs to the GSP E family.</text>
</comment>
<evidence type="ECO:0000256" key="2">
    <source>
        <dbReference type="ARBA" id="ARBA00006611"/>
    </source>
</evidence>
<sequence length="377" mass="42254">MANFVYSRENFFNQNIANHCNQKIIGKTMSKKLSIDDLLRFSNKNKASDLHISAGLPPMIRVDGEITKINMPPLDHQTVHGLIYDIMNDKQRADYEEFLESDFSFEIPEVARFRVNAFNQNRGAGAVFRTIPSEVLTMEQLGMGEVFKKVSSYKRGIVLVTGPTGSGKSTTLAAMINYINENRKEHILTIEDPIEFVHQSKKSLINQREVHRDTLSFDAALRSALREDPDVILVGEMRDLETIRLALTAAETGHLVFGTLHTTSAAKTIDRVVDVFPAAEKDMIRAMLSESLQAVISQALLKRQTGGRVAVHEIMLGTPAIRNLIRENKVAQMYSAIQTSAGEGMTTLDQSLREWLNKGVISRESARQYAKQPEAFM</sequence>
<evidence type="ECO:0000256" key="3">
    <source>
        <dbReference type="ARBA" id="ARBA00022448"/>
    </source>
</evidence>
<dbReference type="STRING" id="1230338.MOMA_06596"/>
<dbReference type="Gene3D" id="3.40.50.300">
    <property type="entry name" value="P-loop containing nucleotide triphosphate hydrolases"/>
    <property type="match status" value="1"/>
</dbReference>
<evidence type="ECO:0000256" key="6">
    <source>
        <dbReference type="ARBA" id="ARBA00022741"/>
    </source>
</evidence>
<dbReference type="SUPFAM" id="SSF52540">
    <property type="entry name" value="P-loop containing nucleoside triphosphate hydrolases"/>
    <property type="match status" value="1"/>
</dbReference>
<dbReference type="eggNOG" id="COG2805">
    <property type="taxonomic scope" value="Bacteria"/>
</dbReference>
<keyword evidence="4" id="KW-0963">Cytoplasm</keyword>
<proteinExistence type="inferred from homology"/>
<dbReference type="FunFam" id="3.40.50.300:FF:000872">
    <property type="entry name" value="Twitching motility protein PilT"/>
    <property type="match status" value="1"/>
</dbReference>
<dbReference type="PATRIC" id="fig|1230338.3.peg.1409"/>
<evidence type="ECO:0000313" key="10">
    <source>
        <dbReference type="Proteomes" id="UP000023795"/>
    </source>
</evidence>
<name>L2F583_9GAMM</name>
<reference evidence="9 10" key="1">
    <citation type="journal article" date="2013" name="Genome Announc.">
        <title>Genome Sequence of Moraxella macacae 0408225, a Novel Bacterial Species Isolated from a Cynomolgus Macaque with Epistaxis.</title>
        <authorList>
            <person name="Ladner J.T."/>
            <person name="Whitehouse C.A."/>
            <person name="Koroleva G.I."/>
            <person name="Palacios G.F."/>
        </authorList>
    </citation>
    <scope>NUCLEOTIDE SEQUENCE [LARGE SCALE GENOMIC DNA]</scope>
    <source>
        <strain evidence="9 10">0408225</strain>
    </source>
</reference>
<dbReference type="SMART" id="SM00382">
    <property type="entry name" value="AAA"/>
    <property type="match status" value="1"/>
</dbReference>
<evidence type="ECO:0000256" key="4">
    <source>
        <dbReference type="ARBA" id="ARBA00022490"/>
    </source>
</evidence>
<evidence type="ECO:0000256" key="5">
    <source>
        <dbReference type="ARBA" id="ARBA00022558"/>
    </source>
</evidence>
<dbReference type="Gene3D" id="3.30.450.90">
    <property type="match status" value="1"/>
</dbReference>
<keyword evidence="6" id="KW-0547">Nucleotide-binding</keyword>
<dbReference type="AlphaFoldDB" id="L2F583"/>
<dbReference type="InterPro" id="IPR003593">
    <property type="entry name" value="AAA+_ATPase"/>
</dbReference>
<comment type="caution">
    <text evidence="9">The sequence shown here is derived from an EMBL/GenBank/DDBJ whole genome shotgun (WGS) entry which is preliminary data.</text>
</comment>
<comment type="subcellular location">
    <subcellularLocation>
        <location evidence="1">Cytoplasm</location>
    </subcellularLocation>
</comment>
<evidence type="ECO:0000256" key="7">
    <source>
        <dbReference type="ARBA" id="ARBA00022840"/>
    </source>
</evidence>
<dbReference type="PANTHER" id="PTHR30486:SF6">
    <property type="entry name" value="TYPE IV PILUS RETRACTATION ATPASE PILT"/>
    <property type="match status" value="1"/>
</dbReference>
<dbReference type="PROSITE" id="PS00662">
    <property type="entry name" value="T2SP_E"/>
    <property type="match status" value="1"/>
</dbReference>
<dbReference type="CDD" id="cd01131">
    <property type="entry name" value="PilT"/>
    <property type="match status" value="1"/>
</dbReference>
<evidence type="ECO:0000256" key="1">
    <source>
        <dbReference type="ARBA" id="ARBA00004496"/>
    </source>
</evidence>
<gene>
    <name evidence="9" type="ORF">MOMA_06596</name>
</gene>
<dbReference type="InterPro" id="IPR050921">
    <property type="entry name" value="T4SS_GSP_E_ATPase"/>
</dbReference>
<dbReference type="InterPro" id="IPR006321">
    <property type="entry name" value="PilT/PilU"/>
</dbReference>
<dbReference type="GO" id="GO:0005524">
    <property type="term" value="F:ATP binding"/>
    <property type="evidence" value="ECO:0007669"/>
    <property type="project" value="UniProtKB-KW"/>
</dbReference>
<dbReference type="GO" id="GO:0005737">
    <property type="term" value="C:cytoplasm"/>
    <property type="evidence" value="ECO:0007669"/>
    <property type="project" value="UniProtKB-SubCell"/>
</dbReference>
<dbReference type="FunFam" id="3.30.450.90:FF:000002">
    <property type="entry name" value="Twitching motility protein PilT"/>
    <property type="match status" value="1"/>
</dbReference>
<organism evidence="9 10">
    <name type="scientific">Moraxella macacae 0408225</name>
    <dbReference type="NCBI Taxonomy" id="1230338"/>
    <lineage>
        <taxon>Bacteria</taxon>
        <taxon>Pseudomonadati</taxon>
        <taxon>Pseudomonadota</taxon>
        <taxon>Gammaproteobacteria</taxon>
        <taxon>Moraxellales</taxon>
        <taxon>Moraxellaceae</taxon>
        <taxon>Moraxella</taxon>
    </lineage>
</organism>
<protein>
    <submittedName>
        <fullName evidence="9">Twitching motility protein</fullName>
    </submittedName>
</protein>
<dbReference type="EMBL" id="ANIN01000002">
    <property type="protein sequence ID" value="ELA08209.1"/>
    <property type="molecule type" value="Genomic_DNA"/>
</dbReference>
<dbReference type="PANTHER" id="PTHR30486">
    <property type="entry name" value="TWITCHING MOTILITY PROTEIN PILT"/>
    <property type="match status" value="1"/>
</dbReference>
<feature type="domain" description="Bacterial type II secretion system protein E" evidence="8">
    <location>
        <begin position="225"/>
        <end position="239"/>
    </location>
</feature>
<accession>L2F583</accession>
<evidence type="ECO:0000313" key="9">
    <source>
        <dbReference type="EMBL" id="ELA08209.1"/>
    </source>
</evidence>